<keyword evidence="6 7" id="KW-0720">Serine protease</keyword>
<dbReference type="Gene3D" id="2.120.10.60">
    <property type="entry name" value="Tricorn protease N-terminal domain"/>
    <property type="match status" value="1"/>
</dbReference>
<evidence type="ECO:0000256" key="8">
    <source>
        <dbReference type="SAM" id="SignalP"/>
    </source>
</evidence>
<keyword evidence="3 7" id="KW-0963">Cytoplasm</keyword>
<comment type="function">
    <text evidence="7">Degrades oligopeptides.</text>
</comment>
<dbReference type="Pfam" id="PF03572">
    <property type="entry name" value="Peptidase_S41"/>
    <property type="match status" value="1"/>
</dbReference>
<dbReference type="InterPro" id="IPR011042">
    <property type="entry name" value="6-blade_b-propeller_TolB-like"/>
</dbReference>
<dbReference type="InterPro" id="IPR036034">
    <property type="entry name" value="PDZ_sf"/>
</dbReference>
<dbReference type="PANTHER" id="PTHR43253">
    <property type="entry name" value="TRICORN PROTEASE HOMOLOG 2-RELATED"/>
    <property type="match status" value="1"/>
</dbReference>
<dbReference type="EC" id="3.4.21.-" evidence="7"/>
<dbReference type="InterPro" id="IPR028204">
    <property type="entry name" value="Tricorn_C1"/>
</dbReference>
<dbReference type="Pfam" id="PF26549">
    <property type="entry name" value="Tricorn_N"/>
    <property type="match status" value="1"/>
</dbReference>
<evidence type="ECO:0000313" key="10">
    <source>
        <dbReference type="EMBL" id="MFD2257922.1"/>
    </source>
</evidence>
<dbReference type="Gene3D" id="3.30.750.44">
    <property type="match status" value="1"/>
</dbReference>
<dbReference type="SUPFAM" id="SSF52096">
    <property type="entry name" value="ClpP/crotonase"/>
    <property type="match status" value="1"/>
</dbReference>
<dbReference type="InterPro" id="IPR011659">
    <property type="entry name" value="WD40"/>
</dbReference>
<accession>A0ABW5DAJ3</accession>
<feature type="chain" id="PRO_5045655044" description="Tricorn protease homolog" evidence="8">
    <location>
        <begin position="19"/>
        <end position="1026"/>
    </location>
</feature>
<feature type="domain" description="Tail specific protease" evidence="9">
    <location>
        <begin position="788"/>
        <end position="985"/>
    </location>
</feature>
<keyword evidence="5 7" id="KW-0378">Hydrolase</keyword>
<dbReference type="InterPro" id="IPR029045">
    <property type="entry name" value="ClpP/crotonase-like_dom_sf"/>
</dbReference>
<evidence type="ECO:0000256" key="7">
    <source>
        <dbReference type="PIRNR" id="PIRNR036421"/>
    </source>
</evidence>
<keyword evidence="4 7" id="KW-0645">Protease</keyword>
<dbReference type="Pfam" id="PF07676">
    <property type="entry name" value="PD40"/>
    <property type="match status" value="1"/>
</dbReference>
<dbReference type="SMART" id="SM00245">
    <property type="entry name" value="TSPc"/>
    <property type="match status" value="1"/>
</dbReference>
<dbReference type="PIRSF" id="PIRSF036421">
    <property type="entry name" value="Tricorn_protease"/>
    <property type="match status" value="1"/>
</dbReference>
<evidence type="ECO:0000256" key="1">
    <source>
        <dbReference type="ARBA" id="ARBA00004496"/>
    </source>
</evidence>
<name>A0ABW5DAJ3_9BACT</name>
<keyword evidence="8" id="KW-0732">Signal</keyword>
<keyword evidence="11" id="KW-1185">Reference proteome</keyword>
<comment type="subcellular location">
    <subcellularLocation>
        <location evidence="1 7">Cytoplasm</location>
    </subcellularLocation>
</comment>
<dbReference type="Gene3D" id="3.90.226.10">
    <property type="entry name" value="2-enoyl-CoA Hydratase, Chain A, domain 1"/>
    <property type="match status" value="1"/>
</dbReference>
<evidence type="ECO:0000313" key="11">
    <source>
        <dbReference type="Proteomes" id="UP001597375"/>
    </source>
</evidence>
<dbReference type="SUPFAM" id="SSF50156">
    <property type="entry name" value="PDZ domain-like"/>
    <property type="match status" value="1"/>
</dbReference>
<comment type="caution">
    <text evidence="10">The sequence shown here is derived from an EMBL/GenBank/DDBJ whole genome shotgun (WGS) entry which is preliminary data.</text>
</comment>
<reference evidence="11" key="1">
    <citation type="journal article" date="2019" name="Int. J. Syst. Evol. Microbiol.">
        <title>The Global Catalogue of Microorganisms (GCM) 10K type strain sequencing project: providing services to taxonomists for standard genome sequencing and annotation.</title>
        <authorList>
            <consortium name="The Broad Institute Genomics Platform"/>
            <consortium name="The Broad Institute Genome Sequencing Center for Infectious Disease"/>
            <person name="Wu L."/>
            <person name="Ma J."/>
        </authorList>
    </citation>
    <scope>NUCLEOTIDE SEQUENCE [LARGE SCALE GENOMIC DNA]</scope>
    <source>
        <strain evidence="11">CGMCC 4.7106</strain>
    </source>
</reference>
<comment type="similarity">
    <text evidence="2 7">Belongs to the peptidase S41B family.</text>
</comment>
<gene>
    <name evidence="10" type="ORF">ACFSSA_14670</name>
</gene>
<protein>
    <recommendedName>
        <fullName evidence="7">Tricorn protease homolog</fullName>
        <ecNumber evidence="7">3.4.21.-</ecNumber>
    </recommendedName>
</protein>
<dbReference type="Pfam" id="PF14684">
    <property type="entry name" value="Tricorn_C1"/>
    <property type="match status" value="1"/>
</dbReference>
<dbReference type="Gene3D" id="2.30.42.10">
    <property type="match status" value="1"/>
</dbReference>
<dbReference type="InterPro" id="IPR005151">
    <property type="entry name" value="Tail-specific_protease"/>
</dbReference>
<dbReference type="Proteomes" id="UP001597375">
    <property type="component" value="Unassembled WGS sequence"/>
</dbReference>
<dbReference type="InterPro" id="IPR012393">
    <property type="entry name" value="Tricorn_protease"/>
</dbReference>
<proteinExistence type="inferred from homology"/>
<feature type="signal peptide" evidence="8">
    <location>
        <begin position="1"/>
        <end position="18"/>
    </location>
</feature>
<dbReference type="PANTHER" id="PTHR43253:SF1">
    <property type="entry name" value="TRICORN PROTEASE HOMOLOG 2-RELATED"/>
    <property type="match status" value="1"/>
</dbReference>
<dbReference type="SUPFAM" id="SSF69304">
    <property type="entry name" value="Tricorn protease N-terminal domain"/>
    <property type="match status" value="2"/>
</dbReference>
<dbReference type="CDD" id="cd07562">
    <property type="entry name" value="Peptidase_S41_TRI"/>
    <property type="match status" value="1"/>
</dbReference>
<evidence type="ECO:0000256" key="5">
    <source>
        <dbReference type="ARBA" id="ARBA00022801"/>
    </source>
</evidence>
<evidence type="ECO:0000256" key="2">
    <source>
        <dbReference type="ARBA" id="ARBA00008524"/>
    </source>
</evidence>
<sequence>MRNLLAAFLLGLTSVLHSAETPISGLAWPSLSPDGETLVFEWLNDLWLAPSNGGEAVRILKHPSREAYPRFTPDGKRLVFSSERSGSAQVYSIKIDGSDLQQHSYHTEGNVLEDISPDGSEAIVRGIRQNSGYKPTRLLRVDLTKESRETLLFDATAHSVSISPDGNRYLFCQGGEQLYRKGYHGSRAACVHLFDSEANSFTKVIGGEWETRSPLWQRNGNGFYYVSNRSGVFNVYEHKFESAKDAQLTFFEKSGVILPTLSANGKVMLFRAGQEVYRLKLEGGRNEPDLLHFYTNESVPARSSRKERVTGTSGVSFSKRADRIVFSAAGDLWTLEGGAETPIQLTQSDALDEREPVLGLKEEFLYFLRDNGLEMEICRAEWDDGKIGPAEIFWKSLSSMKSLRLSPDGSRLSWLESTGNLVTMPTVGGEAIIVHKGWDMPTYDWSPDGRWLAVAAKDVNSNRDIFLVSADGSIDSYNLTRHPAFEGSPKWSPDGKWISFTARRGPDELSRLWVAEVAAHLSGGASELDFDAISESIRPVPTDISEPTRSNWAPDSKAILFQSRDKDDETIYAIGPEDGKVTTYASFRGIPHHARIDGASLWRIDRIPAVFHDGELTKYPFSFSVTQNRSARLRLGFRKIWRTLAERFYDETMNQTDWESVLGNYEDAAAEARDSRQFDRVVAQLLGELNASHLTFNTNPWGVKVLSDKLKNPTAFPGMSFTNKKEGPLTIEKVLGGSPVAKLPDPPQPGDVVLRIGGKSVDAGSPLHTFFNGAKGRSIPVTIRAMDGEVRTFELMPISYETARFLDREEKVAAAKKAARRGDYRIAYLPFRKMKTDDLRELSTLVYRASIQAEGLVLDLRDNAGGRVADELLALFCQPEHTFTIPRGGPRGYPTDRRVSPAWNGPMVVLCNENTFSNAEIFCHAFKQLGRGKLIGRPTNGGVISAVSITIPEMGKLQIPFRGWFHSQTGRDLELNGAVPDIEVDFPPGAQQSGTDPQLQAALESLTETLRELPPIVSPVFKNDPR</sequence>
<evidence type="ECO:0000259" key="9">
    <source>
        <dbReference type="SMART" id="SM00245"/>
    </source>
</evidence>
<evidence type="ECO:0000256" key="3">
    <source>
        <dbReference type="ARBA" id="ARBA00022490"/>
    </source>
</evidence>
<dbReference type="EMBL" id="JBHUIT010000034">
    <property type="protein sequence ID" value="MFD2257922.1"/>
    <property type="molecule type" value="Genomic_DNA"/>
</dbReference>
<dbReference type="Gene3D" id="2.120.10.30">
    <property type="entry name" value="TolB, C-terminal domain"/>
    <property type="match status" value="1"/>
</dbReference>
<organism evidence="10 11">
    <name type="scientific">Luteolibacter algae</name>
    <dbReference type="NCBI Taxonomy" id="454151"/>
    <lineage>
        <taxon>Bacteria</taxon>
        <taxon>Pseudomonadati</taxon>
        <taxon>Verrucomicrobiota</taxon>
        <taxon>Verrucomicrobiia</taxon>
        <taxon>Verrucomicrobiales</taxon>
        <taxon>Verrucomicrobiaceae</taxon>
        <taxon>Luteolibacter</taxon>
    </lineage>
</organism>
<evidence type="ECO:0000256" key="6">
    <source>
        <dbReference type="ARBA" id="ARBA00022825"/>
    </source>
</evidence>
<dbReference type="RefSeq" id="WP_386821326.1">
    <property type="nucleotide sequence ID" value="NZ_JBHUIT010000034.1"/>
</dbReference>
<evidence type="ECO:0000256" key="4">
    <source>
        <dbReference type="ARBA" id="ARBA00022670"/>
    </source>
</evidence>